<dbReference type="Proteomes" id="UP001445076">
    <property type="component" value="Unassembled WGS sequence"/>
</dbReference>
<keyword evidence="1" id="KW-0472">Membrane</keyword>
<organism evidence="2 3">
    <name type="scientific">Cherax quadricarinatus</name>
    <name type="common">Australian red claw crayfish</name>
    <dbReference type="NCBI Taxonomy" id="27406"/>
    <lineage>
        <taxon>Eukaryota</taxon>
        <taxon>Metazoa</taxon>
        <taxon>Ecdysozoa</taxon>
        <taxon>Arthropoda</taxon>
        <taxon>Crustacea</taxon>
        <taxon>Multicrustacea</taxon>
        <taxon>Malacostraca</taxon>
        <taxon>Eumalacostraca</taxon>
        <taxon>Eucarida</taxon>
        <taxon>Decapoda</taxon>
        <taxon>Pleocyemata</taxon>
        <taxon>Astacidea</taxon>
        <taxon>Parastacoidea</taxon>
        <taxon>Parastacidae</taxon>
        <taxon>Cherax</taxon>
    </lineage>
</organism>
<dbReference type="AlphaFoldDB" id="A0AAW0W0G9"/>
<keyword evidence="3" id="KW-1185">Reference proteome</keyword>
<comment type="caution">
    <text evidence="2">The sequence shown here is derived from an EMBL/GenBank/DDBJ whole genome shotgun (WGS) entry which is preliminary data.</text>
</comment>
<feature type="non-terminal residue" evidence="2">
    <location>
        <position position="1"/>
    </location>
</feature>
<evidence type="ECO:0000256" key="1">
    <source>
        <dbReference type="SAM" id="Phobius"/>
    </source>
</evidence>
<reference evidence="2 3" key="1">
    <citation type="journal article" date="2024" name="BMC Genomics">
        <title>Genome assembly of redclaw crayfish (Cherax quadricarinatus) provides insights into its immune adaptation and hypoxia tolerance.</title>
        <authorList>
            <person name="Liu Z."/>
            <person name="Zheng J."/>
            <person name="Li H."/>
            <person name="Fang K."/>
            <person name="Wang S."/>
            <person name="He J."/>
            <person name="Zhou D."/>
            <person name="Weng S."/>
            <person name="Chi M."/>
            <person name="Gu Z."/>
            <person name="He J."/>
            <person name="Li F."/>
            <person name="Wang M."/>
        </authorList>
    </citation>
    <scope>NUCLEOTIDE SEQUENCE [LARGE SCALE GENOMIC DNA]</scope>
    <source>
        <strain evidence="2">ZL_2023a</strain>
    </source>
</reference>
<proteinExistence type="predicted"/>
<evidence type="ECO:0000313" key="2">
    <source>
        <dbReference type="EMBL" id="KAK8722671.1"/>
    </source>
</evidence>
<dbReference type="EMBL" id="JARKIK010000094">
    <property type="protein sequence ID" value="KAK8722671.1"/>
    <property type="molecule type" value="Genomic_DNA"/>
</dbReference>
<gene>
    <name evidence="2" type="ORF">OTU49_012153</name>
</gene>
<name>A0AAW0W0G9_CHEQU</name>
<protein>
    <submittedName>
        <fullName evidence="2">Uncharacterized protein</fullName>
    </submittedName>
</protein>
<keyword evidence="1" id="KW-1133">Transmembrane helix</keyword>
<accession>A0AAW0W0G9</accession>
<keyword evidence="1" id="KW-0812">Transmembrane</keyword>
<sequence length="171" mass="19248">LASVIEASPSLFLSLSVLPSFSSNKSRPSTLMMQRKTVYVLLMTAGVFSLLVFHLVPMNMSYNTKFVRYMTAPMADTPHPVVCTPVKPFYTETELKGPKMNKSLLPEAWCLPQSRYLPLPTDNMHNCSLPYVSMSTNGRLGNKMCQYMSLALLRKVFGIRVRPSCVCNDQR</sequence>
<evidence type="ECO:0000313" key="3">
    <source>
        <dbReference type="Proteomes" id="UP001445076"/>
    </source>
</evidence>
<feature type="transmembrane region" description="Helical" evidence="1">
    <location>
        <begin position="38"/>
        <end position="56"/>
    </location>
</feature>